<reference evidence="2 3" key="1">
    <citation type="submission" date="2021-06" db="EMBL/GenBank/DDBJ databases">
        <title>Caerostris extrusa draft genome.</title>
        <authorList>
            <person name="Kono N."/>
            <person name="Arakawa K."/>
        </authorList>
    </citation>
    <scope>NUCLEOTIDE SEQUENCE [LARGE SCALE GENOMIC DNA]</scope>
</reference>
<sequence length="89" mass="9340">MVSRGRKGSSFTGNEVGSGCSKRGGAASPSNLLCHPTGLVEDFFLVVSCVSTVGVRDFLQRSLLGIKSRPHQGIVNDPKQKPLINAAAE</sequence>
<gene>
    <name evidence="2" type="ORF">CEXT_124681</name>
</gene>
<feature type="region of interest" description="Disordered" evidence="1">
    <location>
        <begin position="1"/>
        <end position="27"/>
    </location>
</feature>
<feature type="region of interest" description="Disordered" evidence="1">
    <location>
        <begin position="70"/>
        <end position="89"/>
    </location>
</feature>
<protein>
    <submittedName>
        <fullName evidence="2">Uncharacterized protein</fullName>
    </submittedName>
</protein>
<keyword evidence="3" id="KW-1185">Reference proteome</keyword>
<organism evidence="2 3">
    <name type="scientific">Caerostris extrusa</name>
    <name type="common">Bark spider</name>
    <name type="synonym">Caerostris bankana</name>
    <dbReference type="NCBI Taxonomy" id="172846"/>
    <lineage>
        <taxon>Eukaryota</taxon>
        <taxon>Metazoa</taxon>
        <taxon>Ecdysozoa</taxon>
        <taxon>Arthropoda</taxon>
        <taxon>Chelicerata</taxon>
        <taxon>Arachnida</taxon>
        <taxon>Araneae</taxon>
        <taxon>Araneomorphae</taxon>
        <taxon>Entelegynae</taxon>
        <taxon>Araneoidea</taxon>
        <taxon>Araneidae</taxon>
        <taxon>Caerostris</taxon>
    </lineage>
</organism>
<dbReference type="EMBL" id="BPLR01017274">
    <property type="protein sequence ID" value="GIY89953.1"/>
    <property type="molecule type" value="Genomic_DNA"/>
</dbReference>
<name>A0AAV4X5M8_CAEEX</name>
<dbReference type="Proteomes" id="UP001054945">
    <property type="component" value="Unassembled WGS sequence"/>
</dbReference>
<evidence type="ECO:0000313" key="3">
    <source>
        <dbReference type="Proteomes" id="UP001054945"/>
    </source>
</evidence>
<evidence type="ECO:0000256" key="1">
    <source>
        <dbReference type="SAM" id="MobiDB-lite"/>
    </source>
</evidence>
<dbReference type="AlphaFoldDB" id="A0AAV4X5M8"/>
<evidence type="ECO:0000313" key="2">
    <source>
        <dbReference type="EMBL" id="GIY89953.1"/>
    </source>
</evidence>
<accession>A0AAV4X5M8</accession>
<proteinExistence type="predicted"/>
<comment type="caution">
    <text evidence="2">The sequence shown here is derived from an EMBL/GenBank/DDBJ whole genome shotgun (WGS) entry which is preliminary data.</text>
</comment>